<proteinExistence type="predicted"/>
<reference evidence="2 3" key="1">
    <citation type="journal article" date="2007" name="PLoS Genet.">
        <title>Patterns and implications of gene gain and loss in the evolution of Prochlorococcus.</title>
        <authorList>
            <person name="Kettler G.C."/>
            <person name="Martiny A.C."/>
            <person name="Huang K."/>
            <person name="Zucker J."/>
            <person name="Coleman M.L."/>
            <person name="Rodrigue S."/>
            <person name="Chen F."/>
            <person name="Lapidus A."/>
            <person name="Ferriera S."/>
            <person name="Johnson J."/>
            <person name="Steglich C."/>
            <person name="Church G.M."/>
            <person name="Richardson P."/>
            <person name="Chisholm S.W."/>
        </authorList>
    </citation>
    <scope>NUCLEOTIDE SEQUENCE [LARGE SCALE GENOMIC DNA]</scope>
    <source>
        <strain evidence="2 3">AS9601</strain>
    </source>
</reference>
<keyword evidence="2" id="KW-0456">Lyase</keyword>
<name>A2BSH5_PROMS</name>
<dbReference type="RefSeq" id="WP_011818873.1">
    <property type="nucleotide sequence ID" value="NC_008816.1"/>
</dbReference>
<gene>
    <name evidence="2" type="primary">rfbB</name>
    <name evidence="2" type="ordered locus">A9601_14531</name>
</gene>
<dbReference type="Proteomes" id="UP000002590">
    <property type="component" value="Chromosome"/>
</dbReference>
<dbReference type="PANTHER" id="PTHR43000">
    <property type="entry name" value="DTDP-D-GLUCOSE 4,6-DEHYDRATASE-RELATED"/>
    <property type="match status" value="1"/>
</dbReference>
<dbReference type="InterPro" id="IPR036291">
    <property type="entry name" value="NAD(P)-bd_dom_sf"/>
</dbReference>
<dbReference type="OrthoDB" id="9811743at2"/>
<evidence type="ECO:0000259" key="1">
    <source>
        <dbReference type="Pfam" id="PF16363"/>
    </source>
</evidence>
<dbReference type="GO" id="GO:0008446">
    <property type="term" value="F:GDP-mannose 4,6-dehydratase activity"/>
    <property type="evidence" value="ECO:0007669"/>
    <property type="project" value="UniProtKB-EC"/>
</dbReference>
<accession>A2BSH5</accession>
<dbReference type="Gene3D" id="3.90.25.10">
    <property type="entry name" value="UDP-galactose 4-epimerase, domain 1"/>
    <property type="match status" value="1"/>
</dbReference>
<keyword evidence="2" id="KW-0413">Isomerase</keyword>
<dbReference type="GO" id="GO:0003978">
    <property type="term" value="F:UDP-glucose 4-epimerase activity"/>
    <property type="evidence" value="ECO:0007669"/>
    <property type="project" value="UniProtKB-EC"/>
</dbReference>
<dbReference type="EMBL" id="CP000551">
    <property type="protein sequence ID" value="ABM70736.1"/>
    <property type="molecule type" value="Genomic_DNA"/>
</dbReference>
<sequence>MNEKFLVIGSNSFSGSHFVSDLIDLDIKVLGVSRSLEPKDVFLPYKWNKKYLNNFQFNKINLNEDLNELLKLIEEFEPTHIVNFASQGMVAESWDNPIDWYKTNVISQVALHDELRKLKFLKKYVHVTTPEVYGDTGSGWIKENFNFSPSTPYAVSRAACDLHLMSFFKAYSFPVIFTRAANVYGPGQQLYRIIPRTILSAKCHKKMNLHGGGLSERSFIFIKDVTEATLKLALNAEPGTSWHLSTKKKISIKNLVEKIFDIAGKNPNSLVNNTQDRLGKDQNYLLESSKIRDAFNWEDKVDLDSGLKITMEWIQENLEVLKNISWNYSHKS</sequence>
<feature type="domain" description="NAD(P)-binding" evidence="1">
    <location>
        <begin position="6"/>
        <end position="309"/>
    </location>
</feature>
<dbReference type="EC" id="4.2.1.47" evidence="2"/>
<dbReference type="Pfam" id="PF16363">
    <property type="entry name" value="GDP_Man_Dehyd"/>
    <property type="match status" value="1"/>
</dbReference>
<dbReference type="Gene3D" id="3.40.50.720">
    <property type="entry name" value="NAD(P)-binding Rossmann-like Domain"/>
    <property type="match status" value="1"/>
</dbReference>
<dbReference type="EC" id="5.1.3.2" evidence="2"/>
<evidence type="ECO:0000313" key="2">
    <source>
        <dbReference type="EMBL" id="ABM70736.1"/>
    </source>
</evidence>
<dbReference type="HOGENOM" id="CLU_007383_1_7_3"/>
<dbReference type="EC" id="5.1.3.7" evidence="2"/>
<dbReference type="KEGG" id="pmb:A9601_14531"/>
<dbReference type="InterPro" id="IPR016040">
    <property type="entry name" value="NAD(P)-bd_dom"/>
</dbReference>
<dbReference type="GO" id="GO:0003974">
    <property type="term" value="F:UDP-N-acetylglucosamine 4-epimerase activity"/>
    <property type="evidence" value="ECO:0007669"/>
    <property type="project" value="UniProtKB-EC"/>
</dbReference>
<dbReference type="AlphaFoldDB" id="A2BSH5"/>
<dbReference type="SUPFAM" id="SSF51735">
    <property type="entry name" value="NAD(P)-binding Rossmann-fold domains"/>
    <property type="match status" value="1"/>
</dbReference>
<dbReference type="STRING" id="146891.A9601_14531"/>
<evidence type="ECO:0000313" key="3">
    <source>
        <dbReference type="Proteomes" id="UP000002590"/>
    </source>
</evidence>
<protein>
    <submittedName>
        <fullName evidence="2">dTDP-D-glucose 4,6-dehydratase</fullName>
        <ecNumber evidence="2">4.2.1.46</ecNumber>
        <ecNumber evidence="2">4.2.1.47</ecNumber>
        <ecNumber evidence="2">5.1.3.2</ecNumber>
        <ecNumber evidence="2">5.1.3.7</ecNumber>
    </submittedName>
</protein>
<dbReference type="EC" id="4.2.1.46" evidence="2"/>
<dbReference type="eggNOG" id="COG1088">
    <property type="taxonomic scope" value="Bacteria"/>
</dbReference>
<dbReference type="GO" id="GO:0008460">
    <property type="term" value="F:dTDP-glucose 4,6-dehydratase activity"/>
    <property type="evidence" value="ECO:0007669"/>
    <property type="project" value="UniProtKB-EC"/>
</dbReference>
<organism evidence="2 3">
    <name type="scientific">Prochlorococcus marinus (strain AS9601)</name>
    <dbReference type="NCBI Taxonomy" id="146891"/>
    <lineage>
        <taxon>Bacteria</taxon>
        <taxon>Bacillati</taxon>
        <taxon>Cyanobacteriota</taxon>
        <taxon>Cyanophyceae</taxon>
        <taxon>Synechococcales</taxon>
        <taxon>Prochlorococcaceae</taxon>
        <taxon>Prochlorococcus</taxon>
    </lineage>
</organism>